<dbReference type="Pfam" id="PF00171">
    <property type="entry name" value="Aldedh"/>
    <property type="match status" value="1"/>
</dbReference>
<dbReference type="InterPro" id="IPR016162">
    <property type="entry name" value="Ald_DH_N"/>
</dbReference>
<gene>
    <name evidence="4" type="ORF">A8C75_11505</name>
</gene>
<dbReference type="OrthoDB" id="9812625at2"/>
<reference evidence="5" key="1">
    <citation type="submission" date="2016-05" db="EMBL/GenBank/DDBJ databases">
        <authorList>
            <person name="Baek K."/>
            <person name="Yang S.-J."/>
        </authorList>
    </citation>
    <scope>NUCLEOTIDE SEQUENCE [LARGE SCALE GENOMIC DNA]</scope>
    <source>
        <strain evidence="5">ST58-10</strain>
    </source>
</reference>
<evidence type="ECO:0000313" key="4">
    <source>
        <dbReference type="EMBL" id="ANG63036.1"/>
    </source>
</evidence>
<dbReference type="InterPro" id="IPR015590">
    <property type="entry name" value="Aldehyde_DH_dom"/>
</dbReference>
<keyword evidence="2" id="KW-0560">Oxidoreductase</keyword>
<feature type="domain" description="Aldehyde dehydrogenase" evidence="3">
    <location>
        <begin position="13"/>
        <end position="469"/>
    </location>
</feature>
<dbReference type="InterPro" id="IPR016161">
    <property type="entry name" value="Ald_DH/histidinol_DH"/>
</dbReference>
<dbReference type="InterPro" id="IPR016163">
    <property type="entry name" value="Ald_DH_C"/>
</dbReference>
<comment type="similarity">
    <text evidence="1">Belongs to the aldehyde dehydrogenase family.</text>
</comment>
<proteinExistence type="inferred from homology"/>
<dbReference type="AlphaFoldDB" id="A0A1A9EYL3"/>
<dbReference type="PANTHER" id="PTHR42804:SF1">
    <property type="entry name" value="ALDEHYDE DEHYDROGENASE-RELATED"/>
    <property type="match status" value="1"/>
</dbReference>
<dbReference type="KEGG" id="mars:A8C75_11505"/>
<accession>A0A1A9EYL3</accession>
<dbReference type="EMBL" id="CP015839">
    <property type="protein sequence ID" value="ANG63036.1"/>
    <property type="molecule type" value="Genomic_DNA"/>
</dbReference>
<sequence length="473" mass="49814">MDTLTEIYIDGCWVAAGGAVRELINPASGAVHARVTDASAADVDRAVLAARRAFPAWAATPSAERAACIERICAGLEARSEELACTISREMGMPLHLSRDWQVAGPIAGMRSFAPRAALMDEVRREGHSMIVREAIGVCAFITPWNVPLHQLVGKVAPALAAGCTMVLKPAETTPLHALIFAQVAQAAGLPAGVFNLVTGDGPGVGEPLCTHAQVDMVSFTGSTRAGVRIAQMAAPDVKRVCQELGGKSALIITEDADLAAAIRFGVRDVMVNSGQICCALSRMLVPRSHYAEAVAIAQAEVEAIQVGDPQSSDSFMGPMSSAAHQARVLDAIRKGVNEGARLVSGGTEPPEGLEQGCYVRPTLLADVTADMSVAREEIFGPVLCMLAFEDEADAIRLANDTPYGLAAAVWAGDAVQAQQIARHLRAGQVSVNGAGWNYSAPFGGYKQSGNGREWSNEGLHEFIEIKSIQLPE</sequence>
<dbReference type="FunFam" id="3.40.309.10:FF:000012">
    <property type="entry name" value="Betaine aldehyde dehydrogenase"/>
    <property type="match status" value="1"/>
</dbReference>
<evidence type="ECO:0000259" key="3">
    <source>
        <dbReference type="Pfam" id="PF00171"/>
    </source>
</evidence>
<dbReference type="Gene3D" id="3.40.605.10">
    <property type="entry name" value="Aldehyde Dehydrogenase, Chain A, domain 1"/>
    <property type="match status" value="1"/>
</dbReference>
<name>A0A1A9EYL3_9GAMM</name>
<evidence type="ECO:0000256" key="1">
    <source>
        <dbReference type="ARBA" id="ARBA00009986"/>
    </source>
</evidence>
<dbReference type="RefSeq" id="WP_067382219.1">
    <property type="nucleotide sequence ID" value="NZ_CP015839.1"/>
</dbReference>
<protein>
    <submittedName>
        <fullName evidence="4">Aldehyde dehydrogenase</fullName>
    </submittedName>
</protein>
<dbReference type="GO" id="GO:0016620">
    <property type="term" value="F:oxidoreductase activity, acting on the aldehyde or oxo group of donors, NAD or NADP as acceptor"/>
    <property type="evidence" value="ECO:0007669"/>
    <property type="project" value="InterPro"/>
</dbReference>
<dbReference type="PANTHER" id="PTHR42804">
    <property type="entry name" value="ALDEHYDE DEHYDROGENASE"/>
    <property type="match status" value="1"/>
</dbReference>
<dbReference type="FunFam" id="3.40.605.10:FF:000007">
    <property type="entry name" value="NAD/NADP-dependent betaine aldehyde dehydrogenase"/>
    <property type="match status" value="1"/>
</dbReference>
<dbReference type="STRING" id="1821621.A8C75_11505"/>
<organism evidence="4 5">
    <name type="scientific">Marinobacterium aestuarii</name>
    <dbReference type="NCBI Taxonomy" id="1821621"/>
    <lineage>
        <taxon>Bacteria</taxon>
        <taxon>Pseudomonadati</taxon>
        <taxon>Pseudomonadota</taxon>
        <taxon>Gammaproteobacteria</taxon>
        <taxon>Oceanospirillales</taxon>
        <taxon>Oceanospirillaceae</taxon>
        <taxon>Marinobacterium</taxon>
    </lineage>
</organism>
<evidence type="ECO:0000256" key="2">
    <source>
        <dbReference type="ARBA" id="ARBA00023002"/>
    </source>
</evidence>
<evidence type="ECO:0000313" key="5">
    <source>
        <dbReference type="Proteomes" id="UP000078070"/>
    </source>
</evidence>
<dbReference type="Proteomes" id="UP000078070">
    <property type="component" value="Chromosome"/>
</dbReference>
<dbReference type="Gene3D" id="3.40.309.10">
    <property type="entry name" value="Aldehyde Dehydrogenase, Chain A, domain 2"/>
    <property type="match status" value="1"/>
</dbReference>
<dbReference type="CDD" id="cd07138">
    <property type="entry name" value="ALDH_CddD_SSP0762"/>
    <property type="match status" value="1"/>
</dbReference>
<keyword evidence="5" id="KW-1185">Reference proteome</keyword>
<reference evidence="4 5" key="2">
    <citation type="journal article" date="2018" name="Int. J. Syst. Evol. Microbiol.">
        <title>Marinobacterium aestuarii sp. nov., a benzene-degrading marine bacterium isolated from estuary sediment.</title>
        <authorList>
            <person name="Bae S.S."/>
            <person name="Jung J."/>
            <person name="Chung D."/>
            <person name="Baek K."/>
        </authorList>
    </citation>
    <scope>NUCLEOTIDE SEQUENCE [LARGE SCALE GENOMIC DNA]</scope>
    <source>
        <strain evidence="4 5">ST58-10</strain>
    </source>
</reference>
<dbReference type="SUPFAM" id="SSF53720">
    <property type="entry name" value="ALDH-like"/>
    <property type="match status" value="1"/>
</dbReference>